<name>A0A1M5B5R5_9CLOT</name>
<dbReference type="PANTHER" id="PTHR43711">
    <property type="entry name" value="TWO-COMPONENT HISTIDINE KINASE"/>
    <property type="match status" value="1"/>
</dbReference>
<dbReference type="PROSITE" id="PS50109">
    <property type="entry name" value="HIS_KIN"/>
    <property type="match status" value="1"/>
</dbReference>
<dbReference type="Proteomes" id="UP000184245">
    <property type="component" value="Unassembled WGS sequence"/>
</dbReference>
<dbReference type="InterPro" id="IPR003661">
    <property type="entry name" value="HisK_dim/P_dom"/>
</dbReference>
<evidence type="ECO:0000256" key="6">
    <source>
        <dbReference type="ARBA" id="ARBA00022692"/>
    </source>
</evidence>
<dbReference type="FunFam" id="3.30.565.10:FF:000013">
    <property type="entry name" value="Two-component sensor histidine kinase"/>
    <property type="match status" value="1"/>
</dbReference>
<dbReference type="OrthoDB" id="335833at2"/>
<dbReference type="Pfam" id="PF00512">
    <property type="entry name" value="HisKA"/>
    <property type="match status" value="1"/>
</dbReference>
<evidence type="ECO:0000256" key="11">
    <source>
        <dbReference type="ARBA" id="ARBA00023012"/>
    </source>
</evidence>
<feature type="domain" description="Histidine kinase" evidence="13">
    <location>
        <begin position="93"/>
        <end position="311"/>
    </location>
</feature>
<evidence type="ECO:0000256" key="7">
    <source>
        <dbReference type="ARBA" id="ARBA00022741"/>
    </source>
</evidence>
<gene>
    <name evidence="14" type="ORF">SAMN02745158_03493</name>
</gene>
<evidence type="ECO:0000256" key="3">
    <source>
        <dbReference type="ARBA" id="ARBA00012438"/>
    </source>
</evidence>
<evidence type="ECO:0000313" key="14">
    <source>
        <dbReference type="EMBL" id="SHF37780.1"/>
    </source>
</evidence>
<dbReference type="RefSeq" id="WP_072854042.1">
    <property type="nucleotide sequence ID" value="NZ_FQVI01000024.1"/>
</dbReference>
<keyword evidence="8 14" id="KW-0418">Kinase</keyword>
<keyword evidence="4" id="KW-0597">Phosphoprotein</keyword>
<keyword evidence="10" id="KW-1133">Transmembrane helix</keyword>
<evidence type="ECO:0000313" key="15">
    <source>
        <dbReference type="Proteomes" id="UP000184245"/>
    </source>
</evidence>
<dbReference type="SMART" id="SM00387">
    <property type="entry name" value="HATPase_c"/>
    <property type="match status" value="1"/>
</dbReference>
<dbReference type="GO" id="GO:0016020">
    <property type="term" value="C:membrane"/>
    <property type="evidence" value="ECO:0007669"/>
    <property type="project" value="UniProtKB-SubCell"/>
</dbReference>
<dbReference type="PRINTS" id="PR00344">
    <property type="entry name" value="BCTRLSENSOR"/>
</dbReference>
<keyword evidence="12" id="KW-0472">Membrane</keyword>
<dbReference type="InterPro" id="IPR003594">
    <property type="entry name" value="HATPase_dom"/>
</dbReference>
<proteinExistence type="predicted"/>
<evidence type="ECO:0000256" key="5">
    <source>
        <dbReference type="ARBA" id="ARBA00022679"/>
    </source>
</evidence>
<evidence type="ECO:0000256" key="9">
    <source>
        <dbReference type="ARBA" id="ARBA00022840"/>
    </source>
</evidence>
<dbReference type="GO" id="GO:0000155">
    <property type="term" value="F:phosphorelay sensor kinase activity"/>
    <property type="evidence" value="ECO:0007669"/>
    <property type="project" value="InterPro"/>
</dbReference>
<dbReference type="InterPro" id="IPR036890">
    <property type="entry name" value="HATPase_C_sf"/>
</dbReference>
<keyword evidence="11" id="KW-0902">Two-component regulatory system</keyword>
<accession>A0A1M5B5R5</accession>
<organism evidence="14 15">
    <name type="scientific">Lactonifactor longoviformis DSM 17459</name>
    <dbReference type="NCBI Taxonomy" id="1122155"/>
    <lineage>
        <taxon>Bacteria</taxon>
        <taxon>Bacillati</taxon>
        <taxon>Bacillota</taxon>
        <taxon>Clostridia</taxon>
        <taxon>Eubacteriales</taxon>
        <taxon>Clostridiaceae</taxon>
        <taxon>Lactonifactor</taxon>
    </lineage>
</organism>
<evidence type="ECO:0000256" key="1">
    <source>
        <dbReference type="ARBA" id="ARBA00000085"/>
    </source>
</evidence>
<sequence>MAVILLTILALILGTLWLRAQSRYRNQTEQLKALTRELAEYGSNAKQDQILLFSDEKAIQELLIQVNLFLERLSHMEQMQRQYEEQSRKMLANISHDLKTPLTVIYGYSEMILSSRENMEPGNCEKIEKIHRKTKDVLCMINEFFDLAKLEAGDIALEHTRLDICEVCRNEIINYYDTLNRPGFRTDIRIPETPLYIEGDKQALQRILNNLLQNAMKYGADGGYLGLCVRESSGTVFIEVSDKGKGIVEENQNQVFERLVTLEDSRNKKHHGSGLGLTITKRLTEAMGGRIRLESSPFVKTVFTVEFPLRKREGNCKIPNRKM</sequence>
<keyword evidence="15" id="KW-1185">Reference proteome</keyword>
<keyword evidence="5" id="KW-0808">Transferase</keyword>
<evidence type="ECO:0000256" key="8">
    <source>
        <dbReference type="ARBA" id="ARBA00022777"/>
    </source>
</evidence>
<protein>
    <recommendedName>
        <fullName evidence="3">histidine kinase</fullName>
        <ecNumber evidence="3">2.7.13.3</ecNumber>
    </recommendedName>
</protein>
<dbReference type="SUPFAM" id="SSF55874">
    <property type="entry name" value="ATPase domain of HSP90 chaperone/DNA topoisomerase II/histidine kinase"/>
    <property type="match status" value="1"/>
</dbReference>
<dbReference type="EC" id="2.7.13.3" evidence="3"/>
<evidence type="ECO:0000256" key="2">
    <source>
        <dbReference type="ARBA" id="ARBA00004370"/>
    </source>
</evidence>
<evidence type="ECO:0000256" key="4">
    <source>
        <dbReference type="ARBA" id="ARBA00022553"/>
    </source>
</evidence>
<dbReference type="PANTHER" id="PTHR43711:SF1">
    <property type="entry name" value="HISTIDINE KINASE 1"/>
    <property type="match status" value="1"/>
</dbReference>
<evidence type="ECO:0000256" key="10">
    <source>
        <dbReference type="ARBA" id="ARBA00022989"/>
    </source>
</evidence>
<dbReference type="CDD" id="cd00082">
    <property type="entry name" value="HisKA"/>
    <property type="match status" value="1"/>
</dbReference>
<dbReference type="Gene3D" id="1.10.287.130">
    <property type="match status" value="1"/>
</dbReference>
<keyword evidence="9" id="KW-0067">ATP-binding</keyword>
<keyword evidence="6" id="KW-0812">Transmembrane</keyword>
<dbReference type="AlphaFoldDB" id="A0A1M5B5R5"/>
<comment type="subcellular location">
    <subcellularLocation>
        <location evidence="2">Membrane</location>
    </subcellularLocation>
</comment>
<dbReference type="InterPro" id="IPR005467">
    <property type="entry name" value="His_kinase_dom"/>
</dbReference>
<evidence type="ECO:0000256" key="12">
    <source>
        <dbReference type="ARBA" id="ARBA00023136"/>
    </source>
</evidence>
<keyword evidence="7" id="KW-0547">Nucleotide-binding</keyword>
<reference evidence="14 15" key="1">
    <citation type="submission" date="2016-11" db="EMBL/GenBank/DDBJ databases">
        <authorList>
            <person name="Jaros S."/>
            <person name="Januszkiewicz K."/>
            <person name="Wedrychowicz H."/>
        </authorList>
    </citation>
    <scope>NUCLEOTIDE SEQUENCE [LARGE SCALE GENOMIC DNA]</scope>
    <source>
        <strain evidence="14 15">DSM 17459</strain>
    </source>
</reference>
<dbReference type="STRING" id="1122155.SAMN02745158_03493"/>
<dbReference type="InterPro" id="IPR036097">
    <property type="entry name" value="HisK_dim/P_sf"/>
</dbReference>
<dbReference type="GO" id="GO:0005524">
    <property type="term" value="F:ATP binding"/>
    <property type="evidence" value="ECO:0007669"/>
    <property type="project" value="UniProtKB-KW"/>
</dbReference>
<dbReference type="Pfam" id="PF02518">
    <property type="entry name" value="HATPase_c"/>
    <property type="match status" value="1"/>
</dbReference>
<dbReference type="SUPFAM" id="SSF47384">
    <property type="entry name" value="Homodimeric domain of signal transducing histidine kinase"/>
    <property type="match status" value="1"/>
</dbReference>
<dbReference type="EMBL" id="FQVI01000024">
    <property type="protein sequence ID" value="SHF37780.1"/>
    <property type="molecule type" value="Genomic_DNA"/>
</dbReference>
<dbReference type="SMART" id="SM00388">
    <property type="entry name" value="HisKA"/>
    <property type="match status" value="1"/>
</dbReference>
<comment type="catalytic activity">
    <reaction evidence="1">
        <text>ATP + protein L-histidine = ADP + protein N-phospho-L-histidine.</text>
        <dbReference type="EC" id="2.7.13.3"/>
    </reaction>
</comment>
<dbReference type="InterPro" id="IPR050736">
    <property type="entry name" value="Sensor_HK_Regulatory"/>
</dbReference>
<evidence type="ECO:0000259" key="13">
    <source>
        <dbReference type="PROSITE" id="PS50109"/>
    </source>
</evidence>
<dbReference type="Gene3D" id="3.30.565.10">
    <property type="entry name" value="Histidine kinase-like ATPase, C-terminal domain"/>
    <property type="match status" value="1"/>
</dbReference>
<dbReference type="InterPro" id="IPR004358">
    <property type="entry name" value="Sig_transdc_His_kin-like_C"/>
</dbReference>